<protein>
    <submittedName>
        <fullName evidence="1">Uncharacterized protein</fullName>
    </submittedName>
</protein>
<dbReference type="Proteomes" id="UP000430872">
    <property type="component" value="Segment"/>
</dbReference>
<evidence type="ECO:0000313" key="2">
    <source>
        <dbReference type="Proteomes" id="UP000430872"/>
    </source>
</evidence>
<accession>A0A678ZRI8</accession>
<name>A0A678ZRI8_9CAUD</name>
<proteinExistence type="predicted"/>
<organism evidence="1 2">
    <name type="scientific">Pectobacterium phage Arno162</name>
    <dbReference type="NCBI Taxonomy" id="2500577"/>
    <lineage>
        <taxon>Viruses</taxon>
        <taxon>Duplodnaviria</taxon>
        <taxon>Heunggongvirae</taxon>
        <taxon>Uroviricota</taxon>
        <taxon>Caudoviricetes</taxon>
        <taxon>Andersonviridae</taxon>
        <taxon>Andersonviridae incertae sedis</taxon>
        <taxon>Arnovirus</taxon>
        <taxon>Arnovirus arno162</taxon>
    </lineage>
</organism>
<sequence length="45" mass="5174">MKQLSGTNGLAVSASLEFWRDRYFECAIPYNGLIDTLMKQYGEKK</sequence>
<keyword evidence="2" id="KW-1185">Reference proteome</keyword>
<evidence type="ECO:0000313" key="1">
    <source>
        <dbReference type="EMBL" id="AZV02102.1"/>
    </source>
</evidence>
<reference evidence="1 2" key="1">
    <citation type="submission" date="2018-12" db="EMBL/GenBank/DDBJ databases">
        <authorList>
            <person name="Shneider M.M."/>
            <person name="Kabilov M.R."/>
            <person name="Miroshnikov K.A."/>
        </authorList>
    </citation>
    <scope>NUCLEOTIDE SEQUENCE [LARGE SCALE GENOMIC DNA]</scope>
</reference>
<dbReference type="EMBL" id="MK290737">
    <property type="protein sequence ID" value="AZV02102.1"/>
    <property type="molecule type" value="Genomic_DNA"/>
</dbReference>
<gene>
    <name evidence="1" type="ORF">Arno162_62</name>
</gene>